<reference evidence="2" key="1">
    <citation type="journal article" date="2014" name="Front. Microbiol.">
        <title>High frequency of phylogenetically diverse reductive dehalogenase-homologous genes in deep subseafloor sedimentary metagenomes.</title>
        <authorList>
            <person name="Kawai M."/>
            <person name="Futagami T."/>
            <person name="Toyoda A."/>
            <person name="Takaki Y."/>
            <person name="Nishi S."/>
            <person name="Hori S."/>
            <person name="Arai W."/>
            <person name="Tsubouchi T."/>
            <person name="Morono Y."/>
            <person name="Uchiyama I."/>
            <person name="Ito T."/>
            <person name="Fujiyama A."/>
            <person name="Inagaki F."/>
            <person name="Takami H."/>
        </authorList>
    </citation>
    <scope>NUCLEOTIDE SEQUENCE</scope>
    <source>
        <strain evidence="2">Expedition CK06-06</strain>
    </source>
</reference>
<keyword evidence="1" id="KW-0175">Coiled coil</keyword>
<gene>
    <name evidence="2" type="ORF">S12H4_38871</name>
</gene>
<dbReference type="AlphaFoldDB" id="X1SRU1"/>
<evidence type="ECO:0000313" key="2">
    <source>
        <dbReference type="EMBL" id="GAI95658.1"/>
    </source>
</evidence>
<accession>X1SRU1</accession>
<organism evidence="2">
    <name type="scientific">marine sediment metagenome</name>
    <dbReference type="NCBI Taxonomy" id="412755"/>
    <lineage>
        <taxon>unclassified sequences</taxon>
        <taxon>metagenomes</taxon>
        <taxon>ecological metagenomes</taxon>
    </lineage>
</organism>
<feature type="coiled-coil region" evidence="1">
    <location>
        <begin position="33"/>
        <end position="67"/>
    </location>
</feature>
<dbReference type="EMBL" id="BARW01023436">
    <property type="protein sequence ID" value="GAI95658.1"/>
    <property type="molecule type" value="Genomic_DNA"/>
</dbReference>
<proteinExistence type="predicted"/>
<sequence length="98" mass="11770">MNYNAKIKKLSNWIESLNKRSHELSLEANKQRVKLDKEKKQKIRKKYRETKEKINKLNYEIGKLYEKQAISVKSDGERLSLLLRTLEYFEKSSYSESL</sequence>
<evidence type="ECO:0000256" key="1">
    <source>
        <dbReference type="SAM" id="Coils"/>
    </source>
</evidence>
<comment type="caution">
    <text evidence="2">The sequence shown here is derived from an EMBL/GenBank/DDBJ whole genome shotgun (WGS) entry which is preliminary data.</text>
</comment>
<name>X1SRU1_9ZZZZ</name>
<feature type="non-terminal residue" evidence="2">
    <location>
        <position position="98"/>
    </location>
</feature>
<protein>
    <submittedName>
        <fullName evidence="2">Uncharacterized protein</fullName>
    </submittedName>
</protein>